<keyword evidence="4 6" id="KW-1133">Transmembrane helix</keyword>
<evidence type="ECO:0000256" key="3">
    <source>
        <dbReference type="ARBA" id="ARBA00022692"/>
    </source>
</evidence>
<comment type="subcellular location">
    <subcellularLocation>
        <location evidence="1">Membrane</location>
        <topology evidence="1">Multi-pass membrane protein</topology>
    </subcellularLocation>
</comment>
<feature type="transmembrane region" description="Helical" evidence="6">
    <location>
        <begin position="21"/>
        <end position="42"/>
    </location>
</feature>
<dbReference type="PANTHER" id="PTHR32322:SF2">
    <property type="entry name" value="EAMA DOMAIN-CONTAINING PROTEIN"/>
    <property type="match status" value="1"/>
</dbReference>
<feature type="transmembrane region" description="Helical" evidence="6">
    <location>
        <begin position="203"/>
        <end position="224"/>
    </location>
</feature>
<feature type="transmembrane region" description="Helical" evidence="6">
    <location>
        <begin position="145"/>
        <end position="165"/>
    </location>
</feature>
<feature type="transmembrane region" description="Helical" evidence="6">
    <location>
        <begin position="87"/>
        <end position="107"/>
    </location>
</feature>
<keyword evidence="9" id="KW-1185">Reference proteome</keyword>
<evidence type="ECO:0000256" key="4">
    <source>
        <dbReference type="ARBA" id="ARBA00022989"/>
    </source>
</evidence>
<organism evidence="8 9">
    <name type="scientific">Roseisolibacter agri</name>
    <dbReference type="NCBI Taxonomy" id="2014610"/>
    <lineage>
        <taxon>Bacteria</taxon>
        <taxon>Pseudomonadati</taxon>
        <taxon>Gemmatimonadota</taxon>
        <taxon>Gemmatimonadia</taxon>
        <taxon>Gemmatimonadales</taxon>
        <taxon>Gemmatimonadaceae</taxon>
        <taxon>Roseisolibacter</taxon>
    </lineage>
</organism>
<feature type="domain" description="EamA" evidence="7">
    <location>
        <begin position="172"/>
        <end position="306"/>
    </location>
</feature>
<feature type="transmembrane region" description="Helical" evidence="6">
    <location>
        <begin position="54"/>
        <end position="75"/>
    </location>
</feature>
<sequence>MASHVHEALAPDRTEAAPRSGAWLTDLMLLAMALIWGVNFSVVKYGTRVMPPLAFNALRVLLATVVLCGVAFALRAQRPSRRDAVRLALLGLLGHGVYQFCFIQGVARSTVATAALVLASSPALIGLVGRVLGTDHPSRRQWTGIALQLLGMAGVVLGSAVQPSSSAEAPLVGALILLAGSMSWAFYAVLLKPFTLRVHPIHLSAFTLLGGVGVLVGLGAPSLLALDTRTVPTAGWASVAYAGLAAMVVAYLFYYRGVRVLGPVRTAMYSNLQPLIAMAVAFVSLHEVPTAWQLGGAAAITTGLLVSRK</sequence>
<evidence type="ECO:0000313" key="9">
    <source>
        <dbReference type="Proteomes" id="UP001161325"/>
    </source>
</evidence>
<evidence type="ECO:0000256" key="5">
    <source>
        <dbReference type="ARBA" id="ARBA00023136"/>
    </source>
</evidence>
<dbReference type="SUPFAM" id="SSF103481">
    <property type="entry name" value="Multidrug resistance efflux transporter EmrE"/>
    <property type="match status" value="2"/>
</dbReference>
<evidence type="ECO:0000259" key="7">
    <source>
        <dbReference type="Pfam" id="PF00892"/>
    </source>
</evidence>
<reference evidence="8" key="1">
    <citation type="submission" date="2022-08" db="EMBL/GenBank/DDBJ databases">
        <title>Draft genome sequencing of Roseisolibacter agri AW1220.</title>
        <authorList>
            <person name="Tobiishi Y."/>
            <person name="Tonouchi A."/>
        </authorList>
    </citation>
    <scope>NUCLEOTIDE SEQUENCE</scope>
    <source>
        <strain evidence="8">AW1220</strain>
    </source>
</reference>
<evidence type="ECO:0000256" key="6">
    <source>
        <dbReference type="SAM" id="Phobius"/>
    </source>
</evidence>
<dbReference type="AlphaFoldDB" id="A0AA37QGF3"/>
<comment type="caution">
    <text evidence="8">The sequence shown here is derived from an EMBL/GenBank/DDBJ whole genome shotgun (WGS) entry which is preliminary data.</text>
</comment>
<dbReference type="InterPro" id="IPR050638">
    <property type="entry name" value="AA-Vitamin_Transporters"/>
</dbReference>
<keyword evidence="3 6" id="KW-0812">Transmembrane</keyword>
<evidence type="ECO:0000256" key="1">
    <source>
        <dbReference type="ARBA" id="ARBA00004141"/>
    </source>
</evidence>
<protein>
    <submittedName>
        <fullName evidence="8">Membrane protein</fullName>
    </submittedName>
</protein>
<name>A0AA37QGF3_9BACT</name>
<dbReference type="GO" id="GO:0016020">
    <property type="term" value="C:membrane"/>
    <property type="evidence" value="ECO:0007669"/>
    <property type="project" value="UniProtKB-SubCell"/>
</dbReference>
<dbReference type="InterPro" id="IPR000620">
    <property type="entry name" value="EamA_dom"/>
</dbReference>
<dbReference type="InterPro" id="IPR037185">
    <property type="entry name" value="EmrE-like"/>
</dbReference>
<dbReference type="RefSeq" id="WP_284352829.1">
    <property type="nucleotide sequence ID" value="NZ_BRXS01000010.1"/>
</dbReference>
<accession>A0AA37QGF3</accession>
<proteinExistence type="inferred from homology"/>
<feature type="domain" description="EamA" evidence="7">
    <location>
        <begin position="25"/>
        <end position="156"/>
    </location>
</feature>
<dbReference type="EMBL" id="BRXS01000010">
    <property type="protein sequence ID" value="GLC28431.1"/>
    <property type="molecule type" value="Genomic_DNA"/>
</dbReference>
<dbReference type="Gene3D" id="1.10.3730.20">
    <property type="match status" value="1"/>
</dbReference>
<evidence type="ECO:0000256" key="2">
    <source>
        <dbReference type="ARBA" id="ARBA00007362"/>
    </source>
</evidence>
<keyword evidence="5 6" id="KW-0472">Membrane</keyword>
<dbReference type="Proteomes" id="UP001161325">
    <property type="component" value="Unassembled WGS sequence"/>
</dbReference>
<gene>
    <name evidence="8" type="ORF">rosag_49440</name>
</gene>
<dbReference type="Pfam" id="PF00892">
    <property type="entry name" value="EamA"/>
    <property type="match status" value="2"/>
</dbReference>
<feature type="transmembrane region" description="Helical" evidence="6">
    <location>
        <begin position="171"/>
        <end position="191"/>
    </location>
</feature>
<evidence type="ECO:0000313" key="8">
    <source>
        <dbReference type="EMBL" id="GLC28431.1"/>
    </source>
</evidence>
<comment type="similarity">
    <text evidence="2">Belongs to the EamA transporter family.</text>
</comment>
<dbReference type="PANTHER" id="PTHR32322">
    <property type="entry name" value="INNER MEMBRANE TRANSPORTER"/>
    <property type="match status" value="1"/>
</dbReference>
<feature type="transmembrane region" description="Helical" evidence="6">
    <location>
        <begin position="113"/>
        <end position="133"/>
    </location>
</feature>
<feature type="transmembrane region" description="Helical" evidence="6">
    <location>
        <begin position="236"/>
        <end position="255"/>
    </location>
</feature>